<evidence type="ECO:0000313" key="3">
    <source>
        <dbReference type="Proteomes" id="UP000555448"/>
    </source>
</evidence>
<dbReference type="RefSeq" id="WP_184242039.1">
    <property type="nucleotide sequence ID" value="NZ_JACHLR010000001.1"/>
</dbReference>
<feature type="compositionally biased region" description="Low complexity" evidence="1">
    <location>
        <begin position="174"/>
        <end position="189"/>
    </location>
</feature>
<organism evidence="2 3">
    <name type="scientific">Novosphingobium chloroacetimidivorans</name>
    <dbReference type="NCBI Taxonomy" id="1428314"/>
    <lineage>
        <taxon>Bacteria</taxon>
        <taxon>Pseudomonadati</taxon>
        <taxon>Pseudomonadota</taxon>
        <taxon>Alphaproteobacteria</taxon>
        <taxon>Sphingomonadales</taxon>
        <taxon>Sphingomonadaceae</taxon>
        <taxon>Novosphingobium</taxon>
    </lineage>
</organism>
<gene>
    <name evidence="2" type="ORF">HNO88_000293</name>
</gene>
<name>A0A7W7K6W8_9SPHN</name>
<protein>
    <submittedName>
        <fullName evidence="2">Uncharacterized protein</fullName>
    </submittedName>
</protein>
<evidence type="ECO:0000256" key="1">
    <source>
        <dbReference type="SAM" id="MobiDB-lite"/>
    </source>
</evidence>
<reference evidence="2 3" key="1">
    <citation type="submission" date="2020-08" db="EMBL/GenBank/DDBJ databases">
        <title>Functional genomics of gut bacteria from endangered species of beetles.</title>
        <authorList>
            <person name="Carlos-Shanley C."/>
        </authorList>
    </citation>
    <scope>NUCLEOTIDE SEQUENCE [LARGE SCALE GENOMIC DNA]</scope>
    <source>
        <strain evidence="2 3">S00245</strain>
    </source>
</reference>
<keyword evidence="3" id="KW-1185">Reference proteome</keyword>
<proteinExistence type="predicted"/>
<sequence length="212" mass="22415">MAFMSNPNSGGEGNFKVYVKYNAKAGRWYTKKDEKDAPEFEVTNMTAIFDMENIRTGWFLFAAGVAPAKTYDPSLSQAAAKPGDGFKRGFELDVFSEKNLLGVREFSSTAGVVIEAMNALHDHWEAEKGANPGKLPVVKCAGVAPIVGSHGTNYQPQLEIVGWADRPADLNGSAPAATPAAAPAPAPAAKAEHAPPPAARAPEPATADDVEF</sequence>
<dbReference type="EMBL" id="JACHLR010000001">
    <property type="protein sequence ID" value="MBB4856996.1"/>
    <property type="molecule type" value="Genomic_DNA"/>
</dbReference>
<dbReference type="Proteomes" id="UP000555448">
    <property type="component" value="Unassembled WGS sequence"/>
</dbReference>
<dbReference type="AlphaFoldDB" id="A0A7W7K6W8"/>
<evidence type="ECO:0000313" key="2">
    <source>
        <dbReference type="EMBL" id="MBB4856996.1"/>
    </source>
</evidence>
<accession>A0A7W7K6W8</accession>
<comment type="caution">
    <text evidence="2">The sequence shown here is derived from an EMBL/GenBank/DDBJ whole genome shotgun (WGS) entry which is preliminary data.</text>
</comment>
<feature type="region of interest" description="Disordered" evidence="1">
    <location>
        <begin position="168"/>
        <end position="212"/>
    </location>
</feature>